<keyword evidence="3" id="KW-1185">Reference proteome</keyword>
<dbReference type="EMBL" id="SNXK01000007">
    <property type="protein sequence ID" value="TDP31851.1"/>
    <property type="molecule type" value="Genomic_DNA"/>
</dbReference>
<dbReference type="GO" id="GO:0006783">
    <property type="term" value="P:heme biosynthetic process"/>
    <property type="evidence" value="ECO:0007669"/>
    <property type="project" value="TreeGrafter"/>
</dbReference>
<dbReference type="PANTHER" id="PTHR38030:SF2">
    <property type="entry name" value="PROTOPORPHYRINOGEN IX DEHYDROGENASE [QUINONE]"/>
    <property type="match status" value="1"/>
</dbReference>
<sequence>MTTTSSPRIAVLYATAQGSTRDIAEFIYDNLAARGARAELHDVGHAPDLSTIDTVVIGSAIHDMDFLPEATAYLRHNLKTLQDKDVWLFSVGLGPALRGPVGRWAGRQIPRKIAAVISMVHPHDYTPFAGKYERAGVSWRARTMYRVLGGARYGDLRDWQAVREWSTRIGDALALPHAPASIVHP</sequence>
<name>A0A4R6P2V4_NOCIG</name>
<evidence type="ECO:0000259" key="1">
    <source>
        <dbReference type="PROSITE" id="PS50902"/>
    </source>
</evidence>
<dbReference type="SUPFAM" id="SSF52218">
    <property type="entry name" value="Flavoproteins"/>
    <property type="match status" value="1"/>
</dbReference>
<dbReference type="RefSeq" id="WP_067487787.1">
    <property type="nucleotide sequence ID" value="NZ_JBHXPO010000001.1"/>
</dbReference>
<dbReference type="InterPro" id="IPR026816">
    <property type="entry name" value="Flavodoxin_dom"/>
</dbReference>
<proteinExistence type="predicted"/>
<protein>
    <submittedName>
        <fullName evidence="2">Menaquinone-dependent protoporphyrinogen oxidase</fullName>
    </submittedName>
</protein>
<gene>
    <name evidence="2" type="ORF">DFR75_10776</name>
</gene>
<dbReference type="InterPro" id="IPR001226">
    <property type="entry name" value="Flavodoxin_CS"/>
</dbReference>
<accession>A0A4R6P2V4</accession>
<dbReference type="InterPro" id="IPR029039">
    <property type="entry name" value="Flavoprotein-like_sf"/>
</dbReference>
<organism evidence="2 3">
    <name type="scientific">Nocardia ignorata</name>
    <dbReference type="NCBI Taxonomy" id="145285"/>
    <lineage>
        <taxon>Bacteria</taxon>
        <taxon>Bacillati</taxon>
        <taxon>Actinomycetota</taxon>
        <taxon>Actinomycetes</taxon>
        <taxon>Mycobacteriales</taxon>
        <taxon>Nocardiaceae</taxon>
        <taxon>Nocardia</taxon>
    </lineage>
</organism>
<dbReference type="InterPro" id="IPR052200">
    <property type="entry name" value="Protoporphyrinogen_IX_DH"/>
</dbReference>
<dbReference type="Pfam" id="PF12724">
    <property type="entry name" value="Flavodoxin_5"/>
    <property type="match status" value="1"/>
</dbReference>
<comment type="caution">
    <text evidence="2">The sequence shown here is derived from an EMBL/GenBank/DDBJ whole genome shotgun (WGS) entry which is preliminary data.</text>
</comment>
<dbReference type="GO" id="GO:0070819">
    <property type="term" value="F:menaquinone-dependent protoporphyrinogen oxidase activity"/>
    <property type="evidence" value="ECO:0007669"/>
    <property type="project" value="TreeGrafter"/>
</dbReference>
<dbReference type="InterPro" id="IPR008254">
    <property type="entry name" value="Flavodoxin/NO_synth"/>
</dbReference>
<evidence type="ECO:0000313" key="2">
    <source>
        <dbReference type="EMBL" id="TDP31851.1"/>
    </source>
</evidence>
<dbReference type="Proteomes" id="UP000295087">
    <property type="component" value="Unassembled WGS sequence"/>
</dbReference>
<dbReference type="PROSITE" id="PS00201">
    <property type="entry name" value="FLAVODOXIN"/>
    <property type="match status" value="1"/>
</dbReference>
<dbReference type="PANTHER" id="PTHR38030">
    <property type="entry name" value="PROTOPORPHYRINOGEN IX DEHYDROGENASE [MENAQUINONE]"/>
    <property type="match status" value="1"/>
</dbReference>
<dbReference type="AlphaFoldDB" id="A0A4R6P2V4"/>
<dbReference type="Gene3D" id="3.40.50.360">
    <property type="match status" value="1"/>
</dbReference>
<reference evidence="2 3" key="1">
    <citation type="submission" date="2019-03" db="EMBL/GenBank/DDBJ databases">
        <title>Genomic Encyclopedia of Type Strains, Phase IV (KMG-IV): sequencing the most valuable type-strain genomes for metagenomic binning, comparative biology and taxonomic classification.</title>
        <authorList>
            <person name="Goeker M."/>
        </authorList>
    </citation>
    <scope>NUCLEOTIDE SEQUENCE [LARGE SCALE GENOMIC DNA]</scope>
    <source>
        <strain evidence="2 3">DSM 44496</strain>
    </source>
</reference>
<evidence type="ECO:0000313" key="3">
    <source>
        <dbReference type="Proteomes" id="UP000295087"/>
    </source>
</evidence>
<dbReference type="GO" id="GO:0010181">
    <property type="term" value="F:FMN binding"/>
    <property type="evidence" value="ECO:0007669"/>
    <property type="project" value="InterPro"/>
</dbReference>
<dbReference type="PROSITE" id="PS50902">
    <property type="entry name" value="FLAVODOXIN_LIKE"/>
    <property type="match status" value="1"/>
</dbReference>
<dbReference type="GO" id="GO:0009055">
    <property type="term" value="F:electron transfer activity"/>
    <property type="evidence" value="ECO:0007669"/>
    <property type="project" value="InterPro"/>
</dbReference>
<feature type="domain" description="Flavodoxin-like" evidence="1">
    <location>
        <begin position="9"/>
        <end position="144"/>
    </location>
</feature>